<organism evidence="1 2">
    <name type="scientific">Rhipicephalus microplus</name>
    <name type="common">Cattle tick</name>
    <name type="synonym">Boophilus microplus</name>
    <dbReference type="NCBI Taxonomy" id="6941"/>
    <lineage>
        <taxon>Eukaryota</taxon>
        <taxon>Metazoa</taxon>
        <taxon>Ecdysozoa</taxon>
        <taxon>Arthropoda</taxon>
        <taxon>Chelicerata</taxon>
        <taxon>Arachnida</taxon>
        <taxon>Acari</taxon>
        <taxon>Parasitiformes</taxon>
        <taxon>Ixodida</taxon>
        <taxon>Ixodoidea</taxon>
        <taxon>Ixodidae</taxon>
        <taxon>Rhipicephalinae</taxon>
        <taxon>Rhipicephalus</taxon>
        <taxon>Boophilus</taxon>
    </lineage>
</organism>
<proteinExistence type="predicted"/>
<dbReference type="Proteomes" id="UP000821866">
    <property type="component" value="Chromosome 10"/>
</dbReference>
<dbReference type="EMBL" id="JABSTU010000002">
    <property type="protein sequence ID" value="KAH8036732.1"/>
    <property type="molecule type" value="Genomic_DNA"/>
</dbReference>
<sequence length="203" mass="22801">MPPSYRRYVVLDSDVTSVSSRLTLNRMEAPVPGESATVTVDISRVTYDTIRIRIWDRTRREFVPPVPAIEEEFSGASQTSACTARLSTDHVLFVVAKDTGRVISEFDLPRLYYTERDKLVTLRPRARFAYGIRSAPSVRPFLDIGAQSARTPLLPGTRRLGEARAFTPQVEILFFSCFVPLDKTFADYTAESLRALALTSVFS</sequence>
<gene>
    <name evidence="1" type="ORF">HPB51_004246</name>
</gene>
<keyword evidence="2" id="KW-1185">Reference proteome</keyword>
<evidence type="ECO:0000313" key="1">
    <source>
        <dbReference type="EMBL" id="KAH8036732.1"/>
    </source>
</evidence>
<comment type="caution">
    <text evidence="1">The sequence shown here is derived from an EMBL/GenBank/DDBJ whole genome shotgun (WGS) entry which is preliminary data.</text>
</comment>
<evidence type="ECO:0000313" key="2">
    <source>
        <dbReference type="Proteomes" id="UP000821866"/>
    </source>
</evidence>
<reference evidence="1" key="2">
    <citation type="submission" date="2021-09" db="EMBL/GenBank/DDBJ databases">
        <authorList>
            <person name="Jia N."/>
            <person name="Wang J."/>
            <person name="Shi W."/>
            <person name="Du L."/>
            <person name="Sun Y."/>
            <person name="Zhan W."/>
            <person name="Jiang J."/>
            <person name="Wang Q."/>
            <person name="Zhang B."/>
            <person name="Ji P."/>
            <person name="Sakyi L.B."/>
            <person name="Cui X."/>
            <person name="Yuan T."/>
            <person name="Jiang B."/>
            <person name="Yang W."/>
            <person name="Lam T.T.-Y."/>
            <person name="Chang Q."/>
            <person name="Ding S."/>
            <person name="Wang X."/>
            <person name="Zhu J."/>
            <person name="Ruan X."/>
            <person name="Zhao L."/>
            <person name="Wei J."/>
            <person name="Que T."/>
            <person name="Du C."/>
            <person name="Cheng J."/>
            <person name="Dai P."/>
            <person name="Han X."/>
            <person name="Huang E."/>
            <person name="Gao Y."/>
            <person name="Liu J."/>
            <person name="Shao H."/>
            <person name="Ye R."/>
            <person name="Li L."/>
            <person name="Wei W."/>
            <person name="Wang X."/>
            <person name="Wang C."/>
            <person name="Huo Q."/>
            <person name="Li W."/>
            <person name="Guo W."/>
            <person name="Chen H."/>
            <person name="Chen S."/>
            <person name="Zhou L."/>
            <person name="Zhou L."/>
            <person name="Ni X."/>
            <person name="Tian J."/>
            <person name="Zhou Y."/>
            <person name="Sheng Y."/>
            <person name="Liu T."/>
            <person name="Pan Y."/>
            <person name="Xia L."/>
            <person name="Li J."/>
            <person name="Zhao F."/>
            <person name="Cao W."/>
        </authorList>
    </citation>
    <scope>NUCLEOTIDE SEQUENCE</scope>
    <source>
        <strain evidence="1">Rmic-2018</strain>
        <tissue evidence="1">Larvae</tissue>
    </source>
</reference>
<name>A0A9J6ERD6_RHIMP</name>
<dbReference type="AlphaFoldDB" id="A0A9J6ERD6"/>
<reference evidence="1" key="1">
    <citation type="journal article" date="2020" name="Cell">
        <title>Large-Scale Comparative Analyses of Tick Genomes Elucidate Their Genetic Diversity and Vector Capacities.</title>
        <authorList>
            <consortium name="Tick Genome and Microbiome Consortium (TIGMIC)"/>
            <person name="Jia N."/>
            <person name="Wang J."/>
            <person name="Shi W."/>
            <person name="Du L."/>
            <person name="Sun Y."/>
            <person name="Zhan W."/>
            <person name="Jiang J.F."/>
            <person name="Wang Q."/>
            <person name="Zhang B."/>
            <person name="Ji P."/>
            <person name="Bell-Sakyi L."/>
            <person name="Cui X.M."/>
            <person name="Yuan T.T."/>
            <person name="Jiang B.G."/>
            <person name="Yang W.F."/>
            <person name="Lam T.T."/>
            <person name="Chang Q.C."/>
            <person name="Ding S.J."/>
            <person name="Wang X.J."/>
            <person name="Zhu J.G."/>
            <person name="Ruan X.D."/>
            <person name="Zhao L."/>
            <person name="Wei J.T."/>
            <person name="Ye R.Z."/>
            <person name="Que T.C."/>
            <person name="Du C.H."/>
            <person name="Zhou Y.H."/>
            <person name="Cheng J.X."/>
            <person name="Dai P.F."/>
            <person name="Guo W.B."/>
            <person name="Han X.H."/>
            <person name="Huang E.J."/>
            <person name="Li L.F."/>
            <person name="Wei W."/>
            <person name="Gao Y.C."/>
            <person name="Liu J.Z."/>
            <person name="Shao H.Z."/>
            <person name="Wang X."/>
            <person name="Wang C.C."/>
            <person name="Yang T.C."/>
            <person name="Huo Q.B."/>
            <person name="Li W."/>
            <person name="Chen H.Y."/>
            <person name="Chen S.E."/>
            <person name="Zhou L.G."/>
            <person name="Ni X.B."/>
            <person name="Tian J.H."/>
            <person name="Sheng Y."/>
            <person name="Liu T."/>
            <person name="Pan Y.S."/>
            <person name="Xia L.Y."/>
            <person name="Li J."/>
            <person name="Zhao F."/>
            <person name="Cao W.C."/>
        </authorList>
    </citation>
    <scope>NUCLEOTIDE SEQUENCE</scope>
    <source>
        <strain evidence="1">Rmic-2018</strain>
    </source>
</reference>
<dbReference type="Gene3D" id="2.60.40.1760">
    <property type="entry name" value="glycosyl hydrolase (family 31)"/>
    <property type="match status" value="1"/>
</dbReference>
<protein>
    <submittedName>
        <fullName evidence="1">Uncharacterized protein</fullName>
    </submittedName>
</protein>
<accession>A0A9J6ERD6</accession>